<reference evidence="1 2" key="1">
    <citation type="journal article" date="2016" name="Nat. Commun.">
        <title>Thousands of microbial genomes shed light on interconnected biogeochemical processes in an aquifer system.</title>
        <authorList>
            <person name="Anantharaman K."/>
            <person name="Brown C.T."/>
            <person name="Hug L.A."/>
            <person name="Sharon I."/>
            <person name="Castelle C.J."/>
            <person name="Probst A.J."/>
            <person name="Thomas B.C."/>
            <person name="Singh A."/>
            <person name="Wilkins M.J."/>
            <person name="Karaoz U."/>
            <person name="Brodie E.L."/>
            <person name="Williams K.H."/>
            <person name="Hubbard S.S."/>
            <person name="Banfield J.F."/>
        </authorList>
    </citation>
    <scope>NUCLEOTIDE SEQUENCE [LARGE SCALE GENOMIC DNA]</scope>
</reference>
<dbReference type="SUPFAM" id="SSF56059">
    <property type="entry name" value="Glutathione synthetase ATP-binding domain-like"/>
    <property type="match status" value="1"/>
</dbReference>
<evidence type="ECO:0000313" key="2">
    <source>
        <dbReference type="Proteomes" id="UP000179018"/>
    </source>
</evidence>
<comment type="caution">
    <text evidence="1">The sequence shown here is derived from an EMBL/GenBank/DDBJ whole genome shotgun (WGS) entry which is preliminary data.</text>
</comment>
<proteinExistence type="predicted"/>
<accession>A0A1F8B4G0</accession>
<dbReference type="EMBL" id="MGHC01000029">
    <property type="protein sequence ID" value="OGM58877.1"/>
    <property type="molecule type" value="Genomic_DNA"/>
</dbReference>
<gene>
    <name evidence="1" type="ORF">A3A75_06465</name>
</gene>
<dbReference type="STRING" id="1802516.A3A75_06465"/>
<evidence type="ECO:0000313" key="1">
    <source>
        <dbReference type="EMBL" id="OGM58877.1"/>
    </source>
</evidence>
<organism evidence="1 2">
    <name type="scientific">Candidatus Woesebacteria bacterium RIFCSPLOWO2_01_FULL_39_10</name>
    <dbReference type="NCBI Taxonomy" id="1802516"/>
    <lineage>
        <taxon>Bacteria</taxon>
        <taxon>Candidatus Woeseibacteriota</taxon>
    </lineage>
</organism>
<protein>
    <recommendedName>
        <fullName evidence="3">Glutathionylspermidine synthase pre-ATP-grasp-like domain-containing protein</fullName>
    </recommendedName>
</protein>
<evidence type="ECO:0008006" key="3">
    <source>
        <dbReference type="Google" id="ProtNLM"/>
    </source>
</evidence>
<sequence length="436" mass="48973">MSERLLPVDSQDQVEIARNIESRLWEANIAYGPDDDPRLWRISPRYFVIRQQSLDQIKAQAAIMPRIVHAINSLDDDSWNPSTPYYFRFDATVDDKGKVVPMEFQNEVPVEDATVDTNRGIYEDLVPLPAGCSNPFVGSVNGITRALKRSENSHGGVGIVVPSTREYYLRDYRKTARMLQQRGINAWVEEGSLDLNGDGLHGTNGRIHTVYRAFTRKDLLEEGRLIGNDTIKRAYETGQVDIFPQFSSAVEDKGVMAALFMPDFQDRLTDALGGEEAYRFAQSQFPFTWLCNAGAPPTAGGKERGWGSYYMSEGAWKEGYVLKPRRSFGSAGMFTSRDLSLPKWREAVLEALTNQHGNYVIQKQVEQRRFWAEVLEGGQIVRTDPNLGVRLSVTCIVEEGNSEVVEVDACLSRGSRVHGTRESVLMPVVVKGNKHD</sequence>
<name>A0A1F8B4G0_9BACT</name>
<dbReference type="Proteomes" id="UP000179018">
    <property type="component" value="Unassembled WGS sequence"/>
</dbReference>
<dbReference type="AlphaFoldDB" id="A0A1F8B4G0"/>